<name>A0A150RLN0_SORCE</name>
<evidence type="ECO:0000313" key="3">
    <source>
        <dbReference type="Proteomes" id="UP000075635"/>
    </source>
</evidence>
<proteinExistence type="predicted"/>
<feature type="region of interest" description="Disordered" evidence="1">
    <location>
        <begin position="53"/>
        <end position="73"/>
    </location>
</feature>
<dbReference type="Proteomes" id="UP000075635">
    <property type="component" value="Unassembled WGS sequence"/>
</dbReference>
<reference evidence="2 3" key="1">
    <citation type="submission" date="2014-02" db="EMBL/GenBank/DDBJ databases">
        <title>The small core and large imbalanced accessory genome model reveals a collaborative survival strategy of Sorangium cellulosum strains in nature.</title>
        <authorList>
            <person name="Han K."/>
            <person name="Peng R."/>
            <person name="Blom J."/>
            <person name="Li Y.-Z."/>
        </authorList>
    </citation>
    <scope>NUCLEOTIDE SEQUENCE [LARGE SCALE GENOMIC DNA]</scope>
    <source>
        <strain evidence="2 3">So0011-07</strain>
    </source>
</reference>
<sequence>MRIPWLQRLLQVAGSEPPDAAEETPDALDMKADLVDKQASTYRGLDLALAARPRALQPDSAGDAHPASEQGDR</sequence>
<evidence type="ECO:0000313" key="2">
    <source>
        <dbReference type="EMBL" id="KYF81142.1"/>
    </source>
</evidence>
<organism evidence="2 3">
    <name type="scientific">Sorangium cellulosum</name>
    <name type="common">Polyangium cellulosum</name>
    <dbReference type="NCBI Taxonomy" id="56"/>
    <lineage>
        <taxon>Bacteria</taxon>
        <taxon>Pseudomonadati</taxon>
        <taxon>Myxococcota</taxon>
        <taxon>Polyangia</taxon>
        <taxon>Polyangiales</taxon>
        <taxon>Polyangiaceae</taxon>
        <taxon>Sorangium</taxon>
    </lineage>
</organism>
<protein>
    <submittedName>
        <fullName evidence="2">Uncharacterized protein</fullName>
    </submittedName>
</protein>
<gene>
    <name evidence="2" type="ORF">BE17_50520</name>
</gene>
<comment type="caution">
    <text evidence="2">The sequence shown here is derived from an EMBL/GenBank/DDBJ whole genome shotgun (WGS) entry which is preliminary data.</text>
</comment>
<dbReference type="AlphaFoldDB" id="A0A150RLN0"/>
<dbReference type="EMBL" id="JEMB01002441">
    <property type="protein sequence ID" value="KYF81142.1"/>
    <property type="molecule type" value="Genomic_DNA"/>
</dbReference>
<evidence type="ECO:0000256" key="1">
    <source>
        <dbReference type="SAM" id="MobiDB-lite"/>
    </source>
</evidence>
<accession>A0A150RLN0</accession>